<sequence length="493" mass="52826">NSLQPGASSMVLVQGMRLQVQSILGMAMLLSCTRDAAFLLAAASDSPSDTACGAASTGSPPMVQEEVALLQVRAGDQSATTTKLSAGKTTTAATTTTTTITTRRRTTAATATAATTATTATTTATTTTTTATATTSTSIEAVGDNNSNSNSNIINININSHSNSNNINININSNSNNNNININNSNNNTTTATATAEAVGEEYEEESWEDNNHNNHNNDDERAEGPRSRALPYNGDKKDQDPFIGRTSFNKQITTIYQSRSGFPQSNDSWTASRGFYRSHVSKPKHCAEVALRGKVEFPSPTNDYMYQANATYGPFDTGCINVEGNVAPCWNFDFSINSDCEAATSPDQPVVGLTYELCVDNDPTEAVQSICFDPLRSFNFATAFGTVTTGPGEALRAIGGNDTNYPLYVDLMQSQTIAQSSQNPTSGSVWSTWFPLTVNGTFSLSLTAFAQHQKHRPSHHHKRHKQHQHESSGCQVAIARTSITVLQQETPS</sequence>
<accession>A0A813GLP4</accession>
<dbReference type="Proteomes" id="UP000654075">
    <property type="component" value="Unassembled WGS sequence"/>
</dbReference>
<reference evidence="2" key="1">
    <citation type="submission" date="2021-02" db="EMBL/GenBank/DDBJ databases">
        <authorList>
            <person name="Dougan E. K."/>
            <person name="Rhodes N."/>
            <person name="Thang M."/>
            <person name="Chan C."/>
        </authorList>
    </citation>
    <scope>NUCLEOTIDE SEQUENCE</scope>
</reference>
<dbReference type="AlphaFoldDB" id="A0A813GLP4"/>
<feature type="region of interest" description="Disordered" evidence="1">
    <location>
        <begin position="78"/>
        <end position="119"/>
    </location>
</feature>
<feature type="compositionally biased region" description="Acidic residues" evidence="1">
    <location>
        <begin position="199"/>
        <end position="209"/>
    </location>
</feature>
<evidence type="ECO:0000256" key="1">
    <source>
        <dbReference type="SAM" id="MobiDB-lite"/>
    </source>
</evidence>
<gene>
    <name evidence="2" type="ORF">PGLA1383_LOCUS44677</name>
</gene>
<comment type="caution">
    <text evidence="2">The sequence shown here is derived from an EMBL/GenBank/DDBJ whole genome shotgun (WGS) entry which is preliminary data.</text>
</comment>
<feature type="non-terminal residue" evidence="2">
    <location>
        <position position="1"/>
    </location>
</feature>
<dbReference type="EMBL" id="CAJNNV010029310">
    <property type="protein sequence ID" value="CAE8627981.1"/>
    <property type="molecule type" value="Genomic_DNA"/>
</dbReference>
<keyword evidence="3" id="KW-1185">Reference proteome</keyword>
<feature type="compositionally biased region" description="Low complexity" evidence="1">
    <location>
        <begin position="182"/>
        <end position="198"/>
    </location>
</feature>
<evidence type="ECO:0000313" key="2">
    <source>
        <dbReference type="EMBL" id="CAE8627981.1"/>
    </source>
</evidence>
<feature type="compositionally biased region" description="Basic and acidic residues" evidence="1">
    <location>
        <begin position="210"/>
        <end position="227"/>
    </location>
</feature>
<organism evidence="2 3">
    <name type="scientific">Polarella glacialis</name>
    <name type="common">Dinoflagellate</name>
    <dbReference type="NCBI Taxonomy" id="89957"/>
    <lineage>
        <taxon>Eukaryota</taxon>
        <taxon>Sar</taxon>
        <taxon>Alveolata</taxon>
        <taxon>Dinophyceae</taxon>
        <taxon>Suessiales</taxon>
        <taxon>Suessiaceae</taxon>
        <taxon>Polarella</taxon>
    </lineage>
</organism>
<proteinExistence type="predicted"/>
<feature type="compositionally biased region" description="Basic residues" evidence="1">
    <location>
        <begin position="454"/>
        <end position="468"/>
    </location>
</feature>
<feature type="region of interest" description="Disordered" evidence="1">
    <location>
        <begin position="182"/>
        <end position="244"/>
    </location>
</feature>
<protein>
    <submittedName>
        <fullName evidence="2">Uncharacterized protein</fullName>
    </submittedName>
</protein>
<name>A0A813GLP4_POLGL</name>
<evidence type="ECO:0000313" key="3">
    <source>
        <dbReference type="Proteomes" id="UP000654075"/>
    </source>
</evidence>
<feature type="region of interest" description="Disordered" evidence="1">
    <location>
        <begin position="454"/>
        <end position="475"/>
    </location>
</feature>